<dbReference type="InterPro" id="IPR045357">
    <property type="entry name" value="Aminopeptidase_N-like_N"/>
</dbReference>
<comment type="similarity">
    <text evidence="1">Belongs to the peptidase M1 family.</text>
</comment>
<dbReference type="EMBL" id="KI658271">
    <property type="protein sequence ID" value="ETN83200.1"/>
    <property type="molecule type" value="Genomic_DNA"/>
</dbReference>
<proteinExistence type="inferred from homology"/>
<sequence>MVPCFDEPEYKAVWNVTVIHPNGTAAISNGLEMSETIETYTKRGTRIRVWANPDVKKEPMGNALKAAVACYNLFEEYFGINDVVVKQDEPLYIKVDPTEKPVVLNVFANGYYRQNYETDGWLKIKQHFTENPKEFSELERVALINDAFAAALIDRLDYEILLDLVYFRKEEKIRSRSRLYTLARPQLY</sequence>
<dbReference type="AlphaFoldDB" id="W2TM56"/>
<dbReference type="InterPro" id="IPR050344">
    <property type="entry name" value="Peptidase_M1_aminopeptidases"/>
</dbReference>
<evidence type="ECO:0000313" key="5">
    <source>
        <dbReference type="Proteomes" id="UP000053676"/>
    </source>
</evidence>
<dbReference type="Gene3D" id="2.60.40.1730">
    <property type="entry name" value="tricorn interacting facor f3 domain"/>
    <property type="match status" value="1"/>
</dbReference>
<feature type="domain" description="Aminopeptidase N-like N-terminal" evidence="3">
    <location>
        <begin position="1"/>
        <end position="40"/>
    </location>
</feature>
<dbReference type="GO" id="GO:0043171">
    <property type="term" value="P:peptide catabolic process"/>
    <property type="evidence" value="ECO:0007669"/>
    <property type="project" value="TreeGrafter"/>
</dbReference>
<dbReference type="GO" id="GO:0005737">
    <property type="term" value="C:cytoplasm"/>
    <property type="evidence" value="ECO:0007669"/>
    <property type="project" value="TreeGrafter"/>
</dbReference>
<dbReference type="GO" id="GO:0006508">
    <property type="term" value="P:proteolysis"/>
    <property type="evidence" value="ECO:0007669"/>
    <property type="project" value="TreeGrafter"/>
</dbReference>
<dbReference type="GO" id="GO:0070006">
    <property type="term" value="F:metalloaminopeptidase activity"/>
    <property type="evidence" value="ECO:0007669"/>
    <property type="project" value="TreeGrafter"/>
</dbReference>
<evidence type="ECO:0000259" key="2">
    <source>
        <dbReference type="Pfam" id="PF11838"/>
    </source>
</evidence>
<dbReference type="Pfam" id="PF11838">
    <property type="entry name" value="ERAP1_C"/>
    <property type="match status" value="1"/>
</dbReference>
<dbReference type="SUPFAM" id="SSF63737">
    <property type="entry name" value="Leukotriene A4 hydrolase N-terminal domain"/>
    <property type="match status" value="1"/>
</dbReference>
<dbReference type="GO" id="GO:0042277">
    <property type="term" value="F:peptide binding"/>
    <property type="evidence" value="ECO:0007669"/>
    <property type="project" value="TreeGrafter"/>
</dbReference>
<dbReference type="OrthoDB" id="10031169at2759"/>
<keyword evidence="5" id="KW-1185">Reference proteome</keyword>
<dbReference type="Pfam" id="PF17900">
    <property type="entry name" value="Peptidase_M1_N"/>
    <property type="match status" value="1"/>
</dbReference>
<evidence type="ECO:0000313" key="4">
    <source>
        <dbReference type="EMBL" id="ETN83200.1"/>
    </source>
</evidence>
<dbReference type="PANTHER" id="PTHR11533:SF301">
    <property type="entry name" value="AMINOPEPTIDASE"/>
    <property type="match status" value="1"/>
</dbReference>
<name>W2TM56_NECAM</name>
<dbReference type="GO" id="GO:0016020">
    <property type="term" value="C:membrane"/>
    <property type="evidence" value="ECO:0007669"/>
    <property type="project" value="TreeGrafter"/>
</dbReference>
<dbReference type="GO" id="GO:0008270">
    <property type="term" value="F:zinc ion binding"/>
    <property type="evidence" value="ECO:0007669"/>
    <property type="project" value="TreeGrafter"/>
</dbReference>
<evidence type="ECO:0000256" key="1">
    <source>
        <dbReference type="ARBA" id="ARBA00010136"/>
    </source>
</evidence>
<evidence type="ECO:0000259" key="3">
    <source>
        <dbReference type="Pfam" id="PF17900"/>
    </source>
</evidence>
<dbReference type="GO" id="GO:0005615">
    <property type="term" value="C:extracellular space"/>
    <property type="evidence" value="ECO:0007669"/>
    <property type="project" value="TreeGrafter"/>
</dbReference>
<dbReference type="InterPro" id="IPR024571">
    <property type="entry name" value="ERAP1-like_C_dom"/>
</dbReference>
<organism evidence="4 5">
    <name type="scientific">Necator americanus</name>
    <name type="common">Human hookworm</name>
    <dbReference type="NCBI Taxonomy" id="51031"/>
    <lineage>
        <taxon>Eukaryota</taxon>
        <taxon>Metazoa</taxon>
        <taxon>Ecdysozoa</taxon>
        <taxon>Nematoda</taxon>
        <taxon>Chromadorea</taxon>
        <taxon>Rhabditida</taxon>
        <taxon>Rhabditina</taxon>
        <taxon>Rhabditomorpha</taxon>
        <taxon>Strongyloidea</taxon>
        <taxon>Ancylostomatidae</taxon>
        <taxon>Bunostominae</taxon>
        <taxon>Necator</taxon>
    </lineage>
</organism>
<dbReference type="PANTHER" id="PTHR11533">
    <property type="entry name" value="PROTEASE M1 ZINC METALLOPROTEASE"/>
    <property type="match status" value="1"/>
</dbReference>
<protein>
    <submittedName>
        <fullName evidence="4">Uncharacterized protein</fullName>
    </submittedName>
</protein>
<dbReference type="Gene3D" id="1.10.3480.20">
    <property type="match status" value="1"/>
</dbReference>
<gene>
    <name evidence="4" type="ORF">NECAME_17544</name>
</gene>
<dbReference type="KEGG" id="nai:NECAME_17544"/>
<dbReference type="InterPro" id="IPR042097">
    <property type="entry name" value="Aminopeptidase_N-like_N_sf"/>
</dbReference>
<dbReference type="Proteomes" id="UP000053676">
    <property type="component" value="Unassembled WGS sequence"/>
</dbReference>
<accession>W2TM56</accession>
<reference evidence="5" key="1">
    <citation type="journal article" date="2014" name="Nat. Genet.">
        <title>Genome of the human hookworm Necator americanus.</title>
        <authorList>
            <person name="Tang Y.T."/>
            <person name="Gao X."/>
            <person name="Rosa B.A."/>
            <person name="Abubucker S."/>
            <person name="Hallsworth-Pepin K."/>
            <person name="Martin J."/>
            <person name="Tyagi R."/>
            <person name="Heizer E."/>
            <person name="Zhang X."/>
            <person name="Bhonagiri-Palsikar V."/>
            <person name="Minx P."/>
            <person name="Warren W.C."/>
            <person name="Wang Q."/>
            <person name="Zhan B."/>
            <person name="Hotez P.J."/>
            <person name="Sternberg P.W."/>
            <person name="Dougall A."/>
            <person name="Gaze S.T."/>
            <person name="Mulvenna J."/>
            <person name="Sotillo J."/>
            <person name="Ranganathan S."/>
            <person name="Rabelo E.M."/>
            <person name="Wilson R.K."/>
            <person name="Felgner P.L."/>
            <person name="Bethony J."/>
            <person name="Hawdon J.M."/>
            <person name="Gasser R.B."/>
            <person name="Loukas A."/>
            <person name="Mitreva M."/>
        </authorList>
    </citation>
    <scope>NUCLEOTIDE SEQUENCE [LARGE SCALE GENOMIC DNA]</scope>
</reference>
<feature type="domain" description="ERAP1-like C-terminal" evidence="2">
    <location>
        <begin position="102"/>
        <end position="172"/>
    </location>
</feature>